<dbReference type="KEGG" id="tet:TTHERM_00109250"/>
<gene>
    <name evidence="3" type="ORF">TTHERM_00109250</name>
</gene>
<feature type="signal peptide" evidence="2">
    <location>
        <begin position="1"/>
        <end position="17"/>
    </location>
</feature>
<sequence>MNKQIVIILSLVHLLFTQTVNNNTSYIYSPQFLNAINLNNEKWTPLLIDIDKTNNLVFVSTGFSGISILDKQGSKILFSKSIDDYFIQHIQISNNAQYLFVGFQTHLRVYKLDFQINNSNELDMKSFVQLQEIEFQTGILKILYQEQQELLIVSGKFGIINAYDTSNKSQIYLIGTFTVDNPLINGIFLTKDAQWLYVSADTLGIVIFRLQDNYYSNNSQSQRQLKFIVAGEALFSTQANFCQATSDYYVFCFDFWKGFFFSNSQQVIEAQQEQYPVQITFQRYWPFSQIVPTIQSLIVNQQETLIFIGVRSQGIYIFDITKRPQISLLQQIKADSLAYSIKFSQDEKYLYLSNSQFVLTYQQVEINLNNNFPNLFNIHQAKFDQLDQITHKSRCYIDSTNSYFIGAFDSDGIFVFPFYKNPYKLNISNYQSYPIASDSIYFESSNKYMIVPQKITNVPIEIYQYNPINSNQDQAEISLMNIKLVKKYNSNTIKVSEMISFSYDKTFAVQTHQTGLILYNSTDILNMSIYYLWENPDFIQGENQGACITKDNKWVLSTVRQFGVYLLNVEDKANPILSNYSLDFGGESILISETYNYAYLIDGVKGFAIVDITNFPKISILSKISLEGYAIMSLPLQNEDYILVTQQEQGVLLTLIDIRDKQYPYIINKIMYGSQICQAVCIPQTQGFIFLTLSQGILTIPMQSEIQIHTDANLITLNQSSGMLINERLKKSDLSLQTGSPQIQNEYILQVGQKVQFGFSILYPVSQDMRIENIYFYKDGQMVDLPSFFQFDLFSQSLQFTVQNQLLGNNQNQLNLIIILLWTIIPLDQTSFQYFSEDSNDFAVTTPDQSALIYQYLQNQNVLDSNNKVIRSYDFSKDLQLNSQLKSQLVDPQLVSYDMYQIITQQIEQKINLTLKKSCYLNPIKFYVVSSLKFDNEKISQFISTNQRQQVFVTLQINSQDGKLVQLIQSSVVTFISPQQDQLKIQGSLENVNNVLYQKVIFSNNTQISEINSPNITITITDNTNYPLVQTFKISKSNFIKLKKQLQINQQNNLQKQLENQYPSSVLYIASDVYISFSSNSFFVEDISQLSYKYLYETKNGIYEQIPPDFWLQQQDEQLNLKGSTTPKMYRNTYRFKIIASDGYTQAEDYFQVTVSGISYFYVMNILIQILGPLVAVLGLYKYRGILYNIIQKNKVTYSGETAICGQLFHKEIVILGRTQQAARTVLKKLFKNIQNQQKLKQNIKENDIPEQYLFQDIYDKTSSSQQQINLFEEQQIKQDPQDQTFIGEQMQNNIQITSQILQKLKKHNPKSILEQRYLDKLGNLKFSKVIEDIVKNRIYPKGEYFNSYQEFKSEIIDQNSRMHKAVRCLISRYLLNLDKKTKKLYKFIKFYCMQNNQINKNDWYKVVVDINYESKDDYVNQRQIFPILKLKCEILFLVFQMLNLLPKQISQNPPKMFQNLNQLVTDYSSNINLSLLGEVLFADVLGFQQNNSSSFSPSVGQSIHLNICDISQVIAFKKRKINKWLKPVFRVLNIEYTKFGAFKNMRLPTWMYLDQMNGKIYFHGIPEQYDAQEIQIRIYDNTGYVVQQFNVKILNNFELKNNNLKSQIDKIYSAVADEQEELFSLVQSKVYGKQEQIYFTDQQVKHEETFTDSISNLRRQKRLSQSKFMINSFKTYKQNSPKKIISHNYQNNINQYEFKCNSNSKNTNKNNENSRSIFSEYNQSKTSEEYQNYNSQEKNQLYIDVIKE</sequence>
<evidence type="ECO:0000256" key="2">
    <source>
        <dbReference type="SAM" id="SignalP"/>
    </source>
</evidence>
<organism evidence="3 4">
    <name type="scientific">Tetrahymena thermophila (strain SB210)</name>
    <dbReference type="NCBI Taxonomy" id="312017"/>
    <lineage>
        <taxon>Eukaryota</taxon>
        <taxon>Sar</taxon>
        <taxon>Alveolata</taxon>
        <taxon>Ciliophora</taxon>
        <taxon>Intramacronucleata</taxon>
        <taxon>Oligohymenophorea</taxon>
        <taxon>Hymenostomatida</taxon>
        <taxon>Tetrahymenina</taxon>
        <taxon>Tetrahymenidae</taxon>
        <taxon>Tetrahymena</taxon>
    </lineage>
</organism>
<dbReference type="Proteomes" id="UP000009168">
    <property type="component" value="Unassembled WGS sequence"/>
</dbReference>
<keyword evidence="2" id="KW-0732">Signal</keyword>
<proteinExistence type="predicted"/>
<keyword evidence="4" id="KW-1185">Reference proteome</keyword>
<evidence type="ECO:0008006" key="5">
    <source>
        <dbReference type="Google" id="ProtNLM"/>
    </source>
</evidence>
<dbReference type="InParanoid" id="Q22ZE9"/>
<dbReference type="HOGENOM" id="CLU_000949_0_0_1"/>
<reference evidence="4" key="1">
    <citation type="journal article" date="2006" name="PLoS Biol.">
        <title>Macronuclear genome sequence of the ciliate Tetrahymena thermophila, a model eukaryote.</title>
        <authorList>
            <person name="Eisen J.A."/>
            <person name="Coyne R.S."/>
            <person name="Wu M."/>
            <person name="Wu D."/>
            <person name="Thiagarajan M."/>
            <person name="Wortman J.R."/>
            <person name="Badger J.H."/>
            <person name="Ren Q."/>
            <person name="Amedeo P."/>
            <person name="Jones K.M."/>
            <person name="Tallon L.J."/>
            <person name="Delcher A.L."/>
            <person name="Salzberg S.L."/>
            <person name="Silva J.C."/>
            <person name="Haas B.J."/>
            <person name="Majoros W.H."/>
            <person name="Farzad M."/>
            <person name="Carlton J.M."/>
            <person name="Smith R.K. Jr."/>
            <person name="Garg J."/>
            <person name="Pearlman R.E."/>
            <person name="Karrer K.M."/>
            <person name="Sun L."/>
            <person name="Manning G."/>
            <person name="Elde N.C."/>
            <person name="Turkewitz A.P."/>
            <person name="Asai D.J."/>
            <person name="Wilkes D.E."/>
            <person name="Wang Y."/>
            <person name="Cai H."/>
            <person name="Collins K."/>
            <person name="Stewart B.A."/>
            <person name="Lee S.R."/>
            <person name="Wilamowska K."/>
            <person name="Weinberg Z."/>
            <person name="Ruzzo W.L."/>
            <person name="Wloga D."/>
            <person name="Gaertig J."/>
            <person name="Frankel J."/>
            <person name="Tsao C.-C."/>
            <person name="Gorovsky M.A."/>
            <person name="Keeling P.J."/>
            <person name="Waller R.F."/>
            <person name="Patron N.J."/>
            <person name="Cherry J.M."/>
            <person name="Stover N.A."/>
            <person name="Krieger C.J."/>
            <person name="del Toro C."/>
            <person name="Ryder H.F."/>
            <person name="Williamson S.C."/>
            <person name="Barbeau R.A."/>
            <person name="Hamilton E.P."/>
            <person name="Orias E."/>
        </authorList>
    </citation>
    <scope>NUCLEOTIDE SEQUENCE [LARGE SCALE GENOMIC DNA]</scope>
    <source>
        <strain evidence="4">SB210</strain>
    </source>
</reference>
<dbReference type="RefSeq" id="XP_001010617.3">
    <property type="nucleotide sequence ID" value="XM_001010617.3"/>
</dbReference>
<dbReference type="GeneID" id="7824199"/>
<evidence type="ECO:0000313" key="3">
    <source>
        <dbReference type="EMBL" id="EAR90372.3"/>
    </source>
</evidence>
<keyword evidence="1" id="KW-0175">Coiled coil</keyword>
<dbReference type="EMBL" id="GG662798">
    <property type="protein sequence ID" value="EAR90372.3"/>
    <property type="molecule type" value="Genomic_DNA"/>
</dbReference>
<evidence type="ECO:0000313" key="4">
    <source>
        <dbReference type="Proteomes" id="UP000009168"/>
    </source>
</evidence>
<name>Q22ZE9_TETTS</name>
<evidence type="ECO:0000256" key="1">
    <source>
        <dbReference type="SAM" id="Coils"/>
    </source>
</evidence>
<dbReference type="SUPFAM" id="SSF101908">
    <property type="entry name" value="Putative isomerase YbhE"/>
    <property type="match status" value="1"/>
</dbReference>
<accession>Q22ZE9</accession>
<dbReference type="InterPro" id="IPR011044">
    <property type="entry name" value="Quino_amine_DH_bsu"/>
</dbReference>
<feature type="chain" id="PRO_5004201446" description="Calpain family cysteine protease" evidence="2">
    <location>
        <begin position="18"/>
        <end position="1749"/>
    </location>
</feature>
<dbReference type="OrthoDB" id="327910at2759"/>
<feature type="coiled-coil region" evidence="1">
    <location>
        <begin position="1595"/>
        <end position="1622"/>
    </location>
</feature>
<protein>
    <recommendedName>
        <fullName evidence="5">Calpain family cysteine protease</fullName>
    </recommendedName>
</protein>
<dbReference type="SUPFAM" id="SSF50969">
    <property type="entry name" value="YVTN repeat-like/Quinoprotein amine dehydrogenase"/>
    <property type="match status" value="1"/>
</dbReference>